<sequence length="308" mass="34875">MSIISKRKLLFARTLAFSSFATNITLQGVLLWTDSPHSYVAYAPHPYLFILFLIGQSTFQALWLTRLFAEDEDQQQPSTKVLSEDEKNDKSLDQKTDPLPAPPAKACTTEIDAAQWAYVPAFIMGNISLTAWCYWWMKEQYNWCQISMFFNTFIQIYAICAQSSPSNQSNQSNSQMTELLAKTSNGLAILYNWKTWGVIDVSHITPTFSDRLQAGVFFLLLTVASGPEPTLGLCLVYDLVAMILGHHEIEEWYATFMYMAAGITLVIIVDQWQNRRNIQVGSATAKRQSKQDFEDRAESNTSASESDH</sequence>
<evidence type="ECO:0000313" key="4">
    <source>
        <dbReference type="Proteomes" id="UP000242287"/>
    </source>
</evidence>
<protein>
    <submittedName>
        <fullName evidence="3">Uncharacterized protein</fullName>
    </submittedName>
</protein>
<feature type="region of interest" description="Disordered" evidence="1">
    <location>
        <begin position="283"/>
        <end position="308"/>
    </location>
</feature>
<keyword evidence="2" id="KW-1133">Transmembrane helix</keyword>
<feature type="compositionally biased region" description="Polar residues" evidence="1">
    <location>
        <begin position="299"/>
        <end position="308"/>
    </location>
</feature>
<feature type="transmembrane region" description="Helical" evidence="2">
    <location>
        <begin position="252"/>
        <end position="269"/>
    </location>
</feature>
<reference evidence="3 4" key="1">
    <citation type="submission" date="2014-02" db="EMBL/GenBank/DDBJ databases">
        <title>Transposable element dynamics among asymbiotic and ectomycorrhizal Amanita fungi.</title>
        <authorList>
            <consortium name="DOE Joint Genome Institute"/>
            <person name="Hess J."/>
            <person name="Skrede I."/>
            <person name="Wolfe B."/>
            <person name="LaButti K."/>
            <person name="Ohm R.A."/>
            <person name="Grigoriev I.V."/>
            <person name="Pringle A."/>
        </authorList>
    </citation>
    <scope>NUCLEOTIDE SEQUENCE [LARGE SCALE GENOMIC DNA]</scope>
    <source>
        <strain evidence="3 4">SKay4041</strain>
    </source>
</reference>
<keyword evidence="4" id="KW-1185">Reference proteome</keyword>
<accession>A0A2A9NC74</accession>
<evidence type="ECO:0000313" key="3">
    <source>
        <dbReference type="EMBL" id="PFH45356.1"/>
    </source>
</evidence>
<proteinExistence type="predicted"/>
<feature type="transmembrane region" description="Helical" evidence="2">
    <location>
        <begin position="216"/>
        <end position="240"/>
    </location>
</feature>
<keyword evidence="2" id="KW-0812">Transmembrane</keyword>
<keyword evidence="2" id="KW-0472">Membrane</keyword>
<evidence type="ECO:0000256" key="1">
    <source>
        <dbReference type="SAM" id="MobiDB-lite"/>
    </source>
</evidence>
<dbReference type="OrthoDB" id="2332199at2759"/>
<dbReference type="AlphaFoldDB" id="A0A2A9NC74"/>
<name>A0A2A9NC74_9AGAR</name>
<feature type="compositionally biased region" description="Basic and acidic residues" evidence="1">
    <location>
        <begin position="289"/>
        <end position="298"/>
    </location>
</feature>
<dbReference type="Proteomes" id="UP000242287">
    <property type="component" value="Unassembled WGS sequence"/>
</dbReference>
<evidence type="ECO:0000256" key="2">
    <source>
        <dbReference type="SAM" id="Phobius"/>
    </source>
</evidence>
<gene>
    <name evidence="3" type="ORF">AMATHDRAFT_160549</name>
</gene>
<dbReference type="EMBL" id="KZ302422">
    <property type="protein sequence ID" value="PFH45356.1"/>
    <property type="molecule type" value="Genomic_DNA"/>
</dbReference>
<organism evidence="3 4">
    <name type="scientific">Amanita thiersii Skay4041</name>
    <dbReference type="NCBI Taxonomy" id="703135"/>
    <lineage>
        <taxon>Eukaryota</taxon>
        <taxon>Fungi</taxon>
        <taxon>Dikarya</taxon>
        <taxon>Basidiomycota</taxon>
        <taxon>Agaricomycotina</taxon>
        <taxon>Agaricomycetes</taxon>
        <taxon>Agaricomycetidae</taxon>
        <taxon>Agaricales</taxon>
        <taxon>Pluteineae</taxon>
        <taxon>Amanitaceae</taxon>
        <taxon>Amanita</taxon>
    </lineage>
</organism>
<feature type="compositionally biased region" description="Basic and acidic residues" evidence="1">
    <location>
        <begin position="82"/>
        <end position="96"/>
    </location>
</feature>
<feature type="region of interest" description="Disordered" evidence="1">
    <location>
        <begin position="75"/>
        <end position="102"/>
    </location>
</feature>